<dbReference type="AlphaFoldDB" id="A0A0P1HC52"/>
<dbReference type="Gene3D" id="2.40.160.10">
    <property type="entry name" value="Porin"/>
    <property type="match status" value="1"/>
</dbReference>
<proteinExistence type="predicted"/>
<protein>
    <submittedName>
        <fullName evidence="2">Uncharacterized protein</fullName>
    </submittedName>
</protein>
<dbReference type="EMBL" id="CYSR01000030">
    <property type="protein sequence ID" value="CUI01035.1"/>
    <property type="molecule type" value="Genomic_DNA"/>
</dbReference>
<dbReference type="InterPro" id="IPR023614">
    <property type="entry name" value="Porin_dom_sf"/>
</dbReference>
<reference evidence="2 3" key="1">
    <citation type="submission" date="2015-09" db="EMBL/GenBank/DDBJ databases">
        <authorList>
            <consortium name="Swine Surveillance"/>
        </authorList>
    </citation>
    <scope>NUCLEOTIDE SEQUENCE [LARGE SCALE GENOMIC DNA]</scope>
    <source>
        <strain evidence="2 3">CECT 8399</strain>
    </source>
</reference>
<feature type="signal peptide" evidence="1">
    <location>
        <begin position="1"/>
        <end position="24"/>
    </location>
</feature>
<evidence type="ECO:0000313" key="2">
    <source>
        <dbReference type="EMBL" id="CUI01035.1"/>
    </source>
</evidence>
<evidence type="ECO:0000313" key="3">
    <source>
        <dbReference type="Proteomes" id="UP000051326"/>
    </source>
</evidence>
<dbReference type="RefSeq" id="WP_058287058.1">
    <property type="nucleotide sequence ID" value="NZ_CYSR01000030.1"/>
</dbReference>
<name>A0A0P1HC52_9RHOB</name>
<organism evidence="2 3">
    <name type="scientific">Leisingera aquaemixtae</name>
    <dbReference type="NCBI Taxonomy" id="1396826"/>
    <lineage>
        <taxon>Bacteria</taxon>
        <taxon>Pseudomonadati</taxon>
        <taxon>Pseudomonadota</taxon>
        <taxon>Alphaproteobacteria</taxon>
        <taxon>Rhodobacterales</taxon>
        <taxon>Roseobacteraceae</taxon>
        <taxon>Leisingera</taxon>
    </lineage>
</organism>
<evidence type="ECO:0000256" key="1">
    <source>
        <dbReference type="SAM" id="SignalP"/>
    </source>
</evidence>
<dbReference type="STRING" id="1396826.PHA8399_03175"/>
<feature type="chain" id="PRO_5006064276" evidence="1">
    <location>
        <begin position="25"/>
        <end position="372"/>
    </location>
</feature>
<gene>
    <name evidence="2" type="ORF">PHA8399_03175</name>
</gene>
<keyword evidence="1" id="KW-0732">Signal</keyword>
<dbReference type="Proteomes" id="UP000051326">
    <property type="component" value="Unassembled WGS sequence"/>
</dbReference>
<dbReference type="SUPFAM" id="SSF56935">
    <property type="entry name" value="Porins"/>
    <property type="match status" value="1"/>
</dbReference>
<accession>A0A0P1HC52</accession>
<sequence>MKIKIAARAGAASLAAALAAPAFAGPTYTNDTGGSFRWYGQFNPVYQSFDDGGQDFNRLTDNAASNSRIGFWLEQAYGENTLRFNFETAFGFRSSDGVSQLSTGDNISWDRTNIRHVDFQFDNARYGRFSAGQGSMATDGITGADFSGTGLGASNAVADSAGGYAFRTGAGALSSVDIGDVFNDFDGSRLGRVRYDSPELAGFTFSTSWGTDVLKDANDRESYDVAVRWANDDAAGFAIDTGIGASWTEETGKADTRDISGSFAVLHKATGLSLNLAAGERDIAGTYAYAKLGYSADLIAAGATSFSVDYYDGSDMVTVGDSAESWGVAAVQKIDAYNVETYLAYRDYSYADTGPATYQDANVILAGARWKF</sequence>